<protein>
    <recommendedName>
        <fullName evidence="2">DUF7587 domain-containing protein</fullName>
    </recommendedName>
</protein>
<evidence type="ECO:0000256" key="1">
    <source>
        <dbReference type="SAM" id="MobiDB-lite"/>
    </source>
</evidence>
<gene>
    <name evidence="3" type="ORF">SISNIDRAFT_459614</name>
</gene>
<organism evidence="3 4">
    <name type="scientific">Sistotremastrum niveocremeum HHB9708</name>
    <dbReference type="NCBI Taxonomy" id="1314777"/>
    <lineage>
        <taxon>Eukaryota</taxon>
        <taxon>Fungi</taxon>
        <taxon>Dikarya</taxon>
        <taxon>Basidiomycota</taxon>
        <taxon>Agaricomycotina</taxon>
        <taxon>Agaricomycetes</taxon>
        <taxon>Sistotremastrales</taxon>
        <taxon>Sistotremastraceae</taxon>
        <taxon>Sertulicium</taxon>
        <taxon>Sertulicium niveocremeum</taxon>
    </lineage>
</organism>
<dbReference type="InterPro" id="IPR056009">
    <property type="entry name" value="DUF7587"/>
</dbReference>
<dbReference type="AlphaFoldDB" id="A0A164PC18"/>
<feature type="region of interest" description="Disordered" evidence="1">
    <location>
        <begin position="567"/>
        <end position="641"/>
    </location>
</feature>
<name>A0A164PC18_9AGAM</name>
<feature type="compositionally biased region" description="Basic and acidic residues" evidence="1">
    <location>
        <begin position="611"/>
        <end position="636"/>
    </location>
</feature>
<dbReference type="STRING" id="1314777.A0A164PC18"/>
<evidence type="ECO:0000259" key="2">
    <source>
        <dbReference type="Pfam" id="PF24494"/>
    </source>
</evidence>
<feature type="region of interest" description="Disordered" evidence="1">
    <location>
        <begin position="376"/>
        <end position="413"/>
    </location>
</feature>
<keyword evidence="4" id="KW-1185">Reference proteome</keyword>
<feature type="domain" description="DUF7587" evidence="2">
    <location>
        <begin position="33"/>
        <end position="221"/>
    </location>
</feature>
<feature type="compositionally biased region" description="Low complexity" evidence="1">
    <location>
        <begin position="395"/>
        <end position="412"/>
    </location>
</feature>
<dbReference type="Proteomes" id="UP000076722">
    <property type="component" value="Unassembled WGS sequence"/>
</dbReference>
<sequence length="665" mass="74948">MGPSNDMCPEATAFEGFTLSDKSSLVSLARNGHSFLFRVHSASSASPLLPEHGFIAPLFQSKSPDAEDRKISARNNVVNEAIRHVFAWEFVRESTPFISASLSFGRALWNACYRRHRRRHAARHAPDRPYQPTYISVILLSQVLAQSYAETAPRVLRRREEDDGYPYLPVGTMVKQLGLYEPPRMREYEDAVRFSSIAHEVLVWGRIPASSIVATIDVEDLLPILPPRFRVLDLSRPPDIHSSPVPFDVNDVWSLRNTYPRMCREAMAMESSLEDIAASSLAIARAILLPWLGTNLERDPYRTAKTLEVLALHIAQWPERSNSSSHVSHFDSIESKRLLSNAEQRDRYLAELLRDRGRTILLDLKPNANRASIALSRYSDPFRDPDPESTVQSPASESIRSRSSSRSISAAESTKEELDEIQYLFPEVSTANDAGLYPEALHELPPSRNSSTATSFQDLRSPYPFISETELGNRTSSLEQRAKQLPTPSPSREASPFPHPFNYTKIPRSAARPAQFQPPPPPMPAPPPPRRDTDREEIYSLPNSPFEERPTSPALYQYPRYRAAPILESSSSSPAPAPYINRPSLLTPITTGRPPEAKEWGVFPGGFPEEPESHNSDPTRQREQSQEYLRGIDESQQRQQPWVIIDLEFTRRSSEPVAWSPDTSP</sequence>
<proteinExistence type="predicted"/>
<feature type="compositionally biased region" description="Polar residues" evidence="1">
    <location>
        <begin position="470"/>
        <end position="479"/>
    </location>
</feature>
<evidence type="ECO:0000313" key="3">
    <source>
        <dbReference type="EMBL" id="KZS88574.1"/>
    </source>
</evidence>
<feature type="compositionally biased region" description="Polar residues" evidence="1">
    <location>
        <begin position="447"/>
        <end position="458"/>
    </location>
</feature>
<dbReference type="EMBL" id="KV419435">
    <property type="protein sequence ID" value="KZS88574.1"/>
    <property type="molecule type" value="Genomic_DNA"/>
</dbReference>
<feature type="compositionally biased region" description="Pro residues" evidence="1">
    <location>
        <begin position="516"/>
        <end position="528"/>
    </location>
</feature>
<accession>A0A164PC18</accession>
<dbReference type="OrthoDB" id="3359845at2759"/>
<feature type="region of interest" description="Disordered" evidence="1">
    <location>
        <begin position="440"/>
        <end position="554"/>
    </location>
</feature>
<evidence type="ECO:0000313" key="4">
    <source>
        <dbReference type="Proteomes" id="UP000076722"/>
    </source>
</evidence>
<reference evidence="3 4" key="1">
    <citation type="journal article" date="2016" name="Mol. Biol. Evol.">
        <title>Comparative Genomics of Early-Diverging Mushroom-Forming Fungi Provides Insights into the Origins of Lignocellulose Decay Capabilities.</title>
        <authorList>
            <person name="Nagy L.G."/>
            <person name="Riley R."/>
            <person name="Tritt A."/>
            <person name="Adam C."/>
            <person name="Daum C."/>
            <person name="Floudas D."/>
            <person name="Sun H."/>
            <person name="Yadav J.S."/>
            <person name="Pangilinan J."/>
            <person name="Larsson K.H."/>
            <person name="Matsuura K."/>
            <person name="Barry K."/>
            <person name="Labutti K."/>
            <person name="Kuo R."/>
            <person name="Ohm R.A."/>
            <person name="Bhattacharya S.S."/>
            <person name="Shirouzu T."/>
            <person name="Yoshinaga Y."/>
            <person name="Martin F.M."/>
            <person name="Grigoriev I.V."/>
            <person name="Hibbett D.S."/>
        </authorList>
    </citation>
    <scope>NUCLEOTIDE SEQUENCE [LARGE SCALE GENOMIC DNA]</scope>
    <source>
        <strain evidence="3 4">HHB9708</strain>
    </source>
</reference>
<dbReference type="Pfam" id="PF24494">
    <property type="entry name" value="DUF7587"/>
    <property type="match status" value="1"/>
</dbReference>
<feature type="compositionally biased region" description="Basic and acidic residues" evidence="1">
    <location>
        <begin position="529"/>
        <end position="538"/>
    </location>
</feature>